<keyword evidence="5" id="KW-0547">Nucleotide-binding</keyword>
<feature type="transmembrane region" description="Helical" evidence="9">
    <location>
        <begin position="134"/>
        <end position="151"/>
    </location>
</feature>
<keyword evidence="4" id="KW-0808">Transferase</keyword>
<dbReference type="Pfam" id="PF23539">
    <property type="entry name" value="DUF7134"/>
    <property type="match status" value="1"/>
</dbReference>
<keyword evidence="13" id="KW-1185">Reference proteome</keyword>
<keyword evidence="6" id="KW-0418">Kinase</keyword>
<evidence type="ECO:0000256" key="2">
    <source>
        <dbReference type="ARBA" id="ARBA00012438"/>
    </source>
</evidence>
<evidence type="ECO:0000313" key="12">
    <source>
        <dbReference type="EMBL" id="GAA4771983.1"/>
    </source>
</evidence>
<feature type="domain" description="Signal transduction histidine kinase subgroup 3 dimerisation and phosphoacceptor" evidence="10">
    <location>
        <begin position="255"/>
        <end position="320"/>
    </location>
</feature>
<keyword evidence="9" id="KW-0812">Transmembrane</keyword>
<organism evidence="12 13">
    <name type="scientific">Microbacterium gilvum</name>
    <dbReference type="NCBI Taxonomy" id="1336204"/>
    <lineage>
        <taxon>Bacteria</taxon>
        <taxon>Bacillati</taxon>
        <taxon>Actinomycetota</taxon>
        <taxon>Actinomycetes</taxon>
        <taxon>Micrococcales</taxon>
        <taxon>Microbacteriaceae</taxon>
        <taxon>Microbacterium</taxon>
    </lineage>
</organism>
<keyword evidence="9" id="KW-1133">Transmembrane helix</keyword>
<dbReference type="PANTHER" id="PTHR24421:SF10">
    <property type="entry name" value="NITRATE_NITRITE SENSOR PROTEIN NARQ"/>
    <property type="match status" value="1"/>
</dbReference>
<dbReference type="Gene3D" id="3.30.565.10">
    <property type="entry name" value="Histidine kinase-like ATPase, C-terminal domain"/>
    <property type="match status" value="1"/>
</dbReference>
<keyword evidence="8" id="KW-0902">Two-component regulatory system</keyword>
<name>A0ABP9A199_9MICO</name>
<dbReference type="InterPro" id="IPR055558">
    <property type="entry name" value="DUF7134"/>
</dbReference>
<evidence type="ECO:0000256" key="7">
    <source>
        <dbReference type="ARBA" id="ARBA00022840"/>
    </source>
</evidence>
<dbReference type="InterPro" id="IPR036890">
    <property type="entry name" value="HATPase_C_sf"/>
</dbReference>
<evidence type="ECO:0000256" key="9">
    <source>
        <dbReference type="SAM" id="Phobius"/>
    </source>
</evidence>
<dbReference type="Gene3D" id="1.20.5.1930">
    <property type="match status" value="1"/>
</dbReference>
<dbReference type="EMBL" id="BAABKO010000002">
    <property type="protein sequence ID" value="GAA4771983.1"/>
    <property type="molecule type" value="Genomic_DNA"/>
</dbReference>
<evidence type="ECO:0000313" key="13">
    <source>
        <dbReference type="Proteomes" id="UP001501645"/>
    </source>
</evidence>
<comment type="catalytic activity">
    <reaction evidence="1">
        <text>ATP + protein L-histidine = ADP + protein N-phospho-L-histidine.</text>
        <dbReference type="EC" id="2.7.13.3"/>
    </reaction>
</comment>
<feature type="transmembrane region" description="Helical" evidence="9">
    <location>
        <begin position="60"/>
        <end position="84"/>
    </location>
</feature>
<dbReference type="PANTHER" id="PTHR24421">
    <property type="entry name" value="NITRATE/NITRITE SENSOR PROTEIN NARX-RELATED"/>
    <property type="match status" value="1"/>
</dbReference>
<proteinExistence type="predicted"/>
<dbReference type="InterPro" id="IPR050482">
    <property type="entry name" value="Sensor_HK_TwoCompSys"/>
</dbReference>
<keyword evidence="7" id="KW-0067">ATP-binding</keyword>
<reference evidence="13" key="1">
    <citation type="journal article" date="2019" name="Int. J. Syst. Evol. Microbiol.">
        <title>The Global Catalogue of Microorganisms (GCM) 10K type strain sequencing project: providing services to taxonomists for standard genome sequencing and annotation.</title>
        <authorList>
            <consortium name="The Broad Institute Genomics Platform"/>
            <consortium name="The Broad Institute Genome Sequencing Center for Infectious Disease"/>
            <person name="Wu L."/>
            <person name="Ma J."/>
        </authorList>
    </citation>
    <scope>NUCLEOTIDE SEQUENCE [LARGE SCALE GENOMIC DNA]</scope>
    <source>
        <strain evidence="13">JCM 18537</strain>
    </source>
</reference>
<evidence type="ECO:0000256" key="4">
    <source>
        <dbReference type="ARBA" id="ARBA00022679"/>
    </source>
</evidence>
<dbReference type="CDD" id="cd16917">
    <property type="entry name" value="HATPase_UhpB-NarQ-NarX-like"/>
    <property type="match status" value="1"/>
</dbReference>
<dbReference type="EC" id="2.7.13.3" evidence="2"/>
<dbReference type="Pfam" id="PF07730">
    <property type="entry name" value="HisKA_3"/>
    <property type="match status" value="1"/>
</dbReference>
<protein>
    <recommendedName>
        <fullName evidence="2">histidine kinase</fullName>
        <ecNumber evidence="2">2.7.13.3</ecNumber>
    </recommendedName>
</protein>
<evidence type="ECO:0000259" key="11">
    <source>
        <dbReference type="Pfam" id="PF23539"/>
    </source>
</evidence>
<dbReference type="SUPFAM" id="SSF55874">
    <property type="entry name" value="ATPase domain of HSP90 chaperone/DNA topoisomerase II/histidine kinase"/>
    <property type="match status" value="1"/>
</dbReference>
<sequence length="465" mass="49675">MLAKSKFGVKGSLVRGRPARRAAPSVEGMTVLSDPAAVEDDADATPLDRPVTRRDLRNDALLGAGLFGAAVISIGLATVAGAFFSEPGNAGWSLLASALMTLPLALRRRLPVTVAVVVSASYFVAASLQFTELYVSQVAIFIAMFTIGAWVDDRRRAAVSRIVIIIGMALWLLVSTFLGATDTESLDEYFAGSLSPYVAYMLLMWLINAAYFGGAYYMGNRAYAAARDRAILQRRTRELEEEREITAAQAVALDRVRIARELHDVVAHHVSAMGVQAGAARTVIDADPAVAKRALSVVEESARSAIAELHHLLDTLRSPDGDPDFAAGAPSTLSLESLADLAEVMTASGTPTAHVVVGERRPVPDVVQVNLHRIAQEALTNARRHGGPDATAEIRVRYTDAAVELEIVNSGRLALDARPGLGQLGMRERAIASGGSLELRPRDRGGYLVRVAVPLDAAPQERETP</sequence>
<evidence type="ECO:0000256" key="1">
    <source>
        <dbReference type="ARBA" id="ARBA00000085"/>
    </source>
</evidence>
<evidence type="ECO:0000256" key="5">
    <source>
        <dbReference type="ARBA" id="ARBA00022741"/>
    </source>
</evidence>
<accession>A0ABP9A199</accession>
<comment type="caution">
    <text evidence="12">The sequence shown here is derived from an EMBL/GenBank/DDBJ whole genome shotgun (WGS) entry which is preliminary data.</text>
</comment>
<evidence type="ECO:0000256" key="8">
    <source>
        <dbReference type="ARBA" id="ARBA00023012"/>
    </source>
</evidence>
<evidence type="ECO:0000256" key="6">
    <source>
        <dbReference type="ARBA" id="ARBA00022777"/>
    </source>
</evidence>
<dbReference type="Proteomes" id="UP001501645">
    <property type="component" value="Unassembled WGS sequence"/>
</dbReference>
<evidence type="ECO:0000259" key="10">
    <source>
        <dbReference type="Pfam" id="PF07730"/>
    </source>
</evidence>
<keyword evidence="3" id="KW-0597">Phosphoprotein</keyword>
<evidence type="ECO:0000256" key="3">
    <source>
        <dbReference type="ARBA" id="ARBA00022553"/>
    </source>
</evidence>
<dbReference type="InterPro" id="IPR011712">
    <property type="entry name" value="Sig_transdc_His_kin_sub3_dim/P"/>
</dbReference>
<keyword evidence="9" id="KW-0472">Membrane</keyword>
<feature type="transmembrane region" description="Helical" evidence="9">
    <location>
        <begin position="158"/>
        <end position="178"/>
    </location>
</feature>
<feature type="transmembrane region" description="Helical" evidence="9">
    <location>
        <begin position="198"/>
        <end position="219"/>
    </location>
</feature>
<gene>
    <name evidence="12" type="ORF">GCM10023351_15140</name>
</gene>
<feature type="domain" description="DUF7134" evidence="11">
    <location>
        <begin position="62"/>
        <end position="206"/>
    </location>
</feature>